<keyword evidence="1" id="KW-0614">Plasmid</keyword>
<organism evidence="1">
    <name type="scientific">Escherichia coli</name>
    <dbReference type="NCBI Taxonomy" id="562"/>
    <lineage>
        <taxon>Bacteria</taxon>
        <taxon>Pseudomonadati</taxon>
        <taxon>Pseudomonadota</taxon>
        <taxon>Gammaproteobacteria</taxon>
        <taxon>Enterobacterales</taxon>
        <taxon>Enterobacteriaceae</taxon>
        <taxon>Escherichia</taxon>
    </lineage>
</organism>
<proteinExistence type="predicted"/>
<protein>
    <submittedName>
        <fullName evidence="1">Uncharacterized protein</fullName>
    </submittedName>
</protein>
<dbReference type="EMBL" id="MW390533">
    <property type="protein sequence ID" value="QQZ47358.1"/>
    <property type="molecule type" value="Genomic_DNA"/>
</dbReference>
<accession>A0A7U1HRX4</accession>
<geneLocation type="plasmid" evidence="1">
    <name>pESBL3215-IncF</name>
</geneLocation>
<dbReference type="AlphaFoldDB" id="A0A7U1HRX4"/>
<name>A0A7U1HRX4_ECOLX</name>
<sequence>MHFWGEKNRTMFHGANIIFCISTMSFVSDNPTGSTICIV</sequence>
<reference evidence="1" key="1">
    <citation type="journal article" date="2021" name="Sci. Rep.">
        <title>Antibiotic resistance plasmid composition and architecture in Escherichia coli isolates from meat.</title>
        <authorList>
            <person name="Darphorn T.S."/>
            <person name="Bel K."/>
            <person name="Koenders-van Sint Anneland B.B."/>
            <person name="Brul S."/>
            <person name="Ter Kuile B.H."/>
        </authorList>
    </citation>
    <scope>NUCLEOTIDE SEQUENCE</scope>
    <source>
        <strain evidence="1">ESBL3215</strain>
    </source>
</reference>
<evidence type="ECO:0000313" key="1">
    <source>
        <dbReference type="EMBL" id="QQZ47358.1"/>
    </source>
</evidence>